<dbReference type="SUPFAM" id="SSF46689">
    <property type="entry name" value="Homeodomain-like"/>
    <property type="match status" value="1"/>
</dbReference>
<dbReference type="PROSITE" id="PS50977">
    <property type="entry name" value="HTH_TETR_2"/>
    <property type="match status" value="1"/>
</dbReference>
<dbReference type="Gene3D" id="1.10.10.60">
    <property type="entry name" value="Homeodomain-like"/>
    <property type="match status" value="1"/>
</dbReference>
<dbReference type="InParanoid" id="A0A545AIL2"/>
<dbReference type="Pfam" id="PF00440">
    <property type="entry name" value="TetR_N"/>
    <property type="match status" value="1"/>
</dbReference>
<feature type="DNA-binding region" description="H-T-H motif" evidence="4">
    <location>
        <begin position="33"/>
        <end position="52"/>
    </location>
</feature>
<keyword evidence="2 4" id="KW-0238">DNA-binding</keyword>
<gene>
    <name evidence="6" type="ORF">FL583_31510</name>
</gene>
<dbReference type="EMBL" id="VIRS01000030">
    <property type="protein sequence ID" value="TQS41090.1"/>
    <property type="molecule type" value="Genomic_DNA"/>
</dbReference>
<protein>
    <submittedName>
        <fullName evidence="6">TetR family transcriptional regulator</fullName>
    </submittedName>
</protein>
<dbReference type="PRINTS" id="PR00455">
    <property type="entry name" value="HTHTETR"/>
</dbReference>
<evidence type="ECO:0000256" key="2">
    <source>
        <dbReference type="ARBA" id="ARBA00023125"/>
    </source>
</evidence>
<keyword evidence="3" id="KW-0804">Transcription</keyword>
<evidence type="ECO:0000256" key="1">
    <source>
        <dbReference type="ARBA" id="ARBA00023015"/>
    </source>
</evidence>
<proteinExistence type="predicted"/>
<dbReference type="GO" id="GO:0003700">
    <property type="term" value="F:DNA-binding transcription factor activity"/>
    <property type="evidence" value="ECO:0007669"/>
    <property type="project" value="TreeGrafter"/>
</dbReference>
<dbReference type="RefSeq" id="WP_142708520.1">
    <property type="nucleotide sequence ID" value="NZ_VIRS01000030.1"/>
</dbReference>
<dbReference type="PANTHER" id="PTHR30055:SF234">
    <property type="entry name" value="HTH-TYPE TRANSCRIPTIONAL REGULATOR BETI"/>
    <property type="match status" value="1"/>
</dbReference>
<keyword evidence="7" id="KW-1185">Reference proteome</keyword>
<dbReference type="OrthoDB" id="3211155at2"/>
<dbReference type="InterPro" id="IPR041347">
    <property type="entry name" value="MftR_C"/>
</dbReference>
<dbReference type="Proteomes" id="UP000317982">
    <property type="component" value="Unassembled WGS sequence"/>
</dbReference>
<keyword evidence="1" id="KW-0805">Transcription regulation</keyword>
<reference evidence="6 7" key="1">
    <citation type="submission" date="2019-07" db="EMBL/GenBank/DDBJ databases">
        <title>Cryptosporangium phraense sp. nov., isolated from plant litter.</title>
        <authorList>
            <person name="Suriyachadkun C."/>
        </authorList>
    </citation>
    <scope>NUCLEOTIDE SEQUENCE [LARGE SCALE GENOMIC DNA]</scope>
    <source>
        <strain evidence="6 7">A-T 5661</strain>
    </source>
</reference>
<dbReference type="GO" id="GO:0045892">
    <property type="term" value="P:negative regulation of DNA-templated transcription"/>
    <property type="evidence" value="ECO:0007669"/>
    <property type="project" value="UniProtKB-ARBA"/>
</dbReference>
<sequence length="206" mass="22694">MAGLRELKKLQVRHDILSAASDLFAERGFEDVTVEEVAEAAGVSKKTVFNYFPAKEDLVFSRFDERENELIAAVRHRPAGTSVLDSFRASALAYCDQLADAGPGTQRGRVFTLIEQSPVLARRWHQLRNHYLEVLAGELAADAGVDPDDPLPWAIAAALLGAERSIRRAGGSRLREGADPARLAEWLRPQVNRIYDQLAAGLADYP</sequence>
<dbReference type="FunFam" id="1.10.10.60:FF:000141">
    <property type="entry name" value="TetR family transcriptional regulator"/>
    <property type="match status" value="1"/>
</dbReference>
<comment type="caution">
    <text evidence="6">The sequence shown here is derived from an EMBL/GenBank/DDBJ whole genome shotgun (WGS) entry which is preliminary data.</text>
</comment>
<dbReference type="AlphaFoldDB" id="A0A545AIL2"/>
<evidence type="ECO:0000313" key="7">
    <source>
        <dbReference type="Proteomes" id="UP000317982"/>
    </source>
</evidence>
<dbReference type="Pfam" id="PF17754">
    <property type="entry name" value="TetR_C_14"/>
    <property type="match status" value="1"/>
</dbReference>
<dbReference type="InterPro" id="IPR009057">
    <property type="entry name" value="Homeodomain-like_sf"/>
</dbReference>
<evidence type="ECO:0000313" key="6">
    <source>
        <dbReference type="EMBL" id="TQS41090.1"/>
    </source>
</evidence>
<feature type="domain" description="HTH tetR-type" evidence="5">
    <location>
        <begin position="10"/>
        <end position="70"/>
    </location>
</feature>
<evidence type="ECO:0000256" key="3">
    <source>
        <dbReference type="ARBA" id="ARBA00023163"/>
    </source>
</evidence>
<organism evidence="6 7">
    <name type="scientific">Cryptosporangium phraense</name>
    <dbReference type="NCBI Taxonomy" id="2593070"/>
    <lineage>
        <taxon>Bacteria</taxon>
        <taxon>Bacillati</taxon>
        <taxon>Actinomycetota</taxon>
        <taxon>Actinomycetes</taxon>
        <taxon>Cryptosporangiales</taxon>
        <taxon>Cryptosporangiaceae</taxon>
        <taxon>Cryptosporangium</taxon>
    </lineage>
</organism>
<dbReference type="GO" id="GO:0000976">
    <property type="term" value="F:transcription cis-regulatory region binding"/>
    <property type="evidence" value="ECO:0007669"/>
    <property type="project" value="TreeGrafter"/>
</dbReference>
<name>A0A545AIL2_9ACTN</name>
<evidence type="ECO:0000259" key="5">
    <source>
        <dbReference type="PROSITE" id="PS50977"/>
    </source>
</evidence>
<evidence type="ECO:0000256" key="4">
    <source>
        <dbReference type="PROSITE-ProRule" id="PRU00335"/>
    </source>
</evidence>
<accession>A0A545AIL2</accession>
<dbReference type="InterPro" id="IPR001647">
    <property type="entry name" value="HTH_TetR"/>
</dbReference>
<dbReference type="PANTHER" id="PTHR30055">
    <property type="entry name" value="HTH-TYPE TRANSCRIPTIONAL REGULATOR RUTR"/>
    <property type="match status" value="1"/>
</dbReference>
<dbReference type="Gene3D" id="1.10.357.10">
    <property type="entry name" value="Tetracycline Repressor, domain 2"/>
    <property type="match status" value="1"/>
</dbReference>
<dbReference type="InterPro" id="IPR050109">
    <property type="entry name" value="HTH-type_TetR-like_transc_reg"/>
</dbReference>